<dbReference type="PROSITE" id="PS51736">
    <property type="entry name" value="RECOMBINASES_3"/>
    <property type="match status" value="1"/>
</dbReference>
<evidence type="ECO:0000259" key="3">
    <source>
        <dbReference type="PROSITE" id="PS51737"/>
    </source>
</evidence>
<dbReference type="CDD" id="cd00338">
    <property type="entry name" value="Ser_Recombinase"/>
    <property type="match status" value="1"/>
</dbReference>
<accession>A0A1Q8QZX8</accession>
<sequence>MTKVTMINPINPKTEKKTIPKLRVCAYCRVSSDLDEQQKSFSTQVAYYTELIEANDAWTFAGIYADEGISGTSKDKRDEFLRLMKDCEAKRVDRVITKSISRFARNTKDCIEAVRKLKELGIAIYFEKENINTLTVDSELVLTILGSTAQEESISISKNNRWAIQKKFETGEWNPSCLPYGYTKDATGEIIIDEAEAVIVRRIYRDYLNGKGSYIIARELTQEGVSTRRGAEAWGENVVTEILTSEKYVGDMLMQKTFTTDTVPFIRKKNKGQKQKYFIQDSHEPIITREEAQRVREIMDQRRKEKEMVAHTEKYNNRYPFTSKIICGECGTTFKRQKLFKGMLYQTEQWCCSKHIRKRTACSMTAIKEDYLKSAFIILYNKLKSNCDPILIPLSEDLKKLHYSQGYESQIKKLNSRISELTEQSHVLSRLRSKGYLDSVLFIEQNSFIVKELAELKAQRSALLDYTDFDEQITRTHELITILKKQEDLMESFDETIFSLMVEKIIVKSKVTLTFHLINGLELTELIGEEMS</sequence>
<dbReference type="InterPro" id="IPR006119">
    <property type="entry name" value="Resolv_N"/>
</dbReference>
<evidence type="ECO:0000256" key="1">
    <source>
        <dbReference type="SAM" id="Coils"/>
    </source>
</evidence>
<dbReference type="InterPro" id="IPR038109">
    <property type="entry name" value="DNA_bind_recomb_sf"/>
</dbReference>
<dbReference type="InterPro" id="IPR050639">
    <property type="entry name" value="SSR_resolvase"/>
</dbReference>
<dbReference type="STRING" id="1888891.DSOL_1015"/>
<dbReference type="SUPFAM" id="SSF53041">
    <property type="entry name" value="Resolvase-like"/>
    <property type="match status" value="1"/>
</dbReference>
<protein>
    <submittedName>
        <fullName evidence="4">Putative DNA recombinase</fullName>
    </submittedName>
</protein>
<gene>
    <name evidence="4" type="ORF">DSOL_1015</name>
</gene>
<proteinExistence type="predicted"/>
<feature type="domain" description="Resolvase/invertase-type recombinase catalytic" evidence="2">
    <location>
        <begin position="23"/>
        <end position="171"/>
    </location>
</feature>
<dbReference type="GO" id="GO:0000150">
    <property type="term" value="F:DNA strand exchange activity"/>
    <property type="evidence" value="ECO:0007669"/>
    <property type="project" value="InterPro"/>
</dbReference>
<dbReference type="InterPro" id="IPR036162">
    <property type="entry name" value="Resolvase-like_N_sf"/>
</dbReference>
<dbReference type="RefSeq" id="WP_075363792.1">
    <property type="nucleotide sequence ID" value="NZ_MLBF01000005.1"/>
</dbReference>
<dbReference type="Gene3D" id="3.90.1750.20">
    <property type="entry name" value="Putative Large Serine Recombinase, Chain B, Domain 2"/>
    <property type="match status" value="1"/>
</dbReference>
<feature type="coiled-coil region" evidence="1">
    <location>
        <begin position="404"/>
        <end position="431"/>
    </location>
</feature>
<organism evidence="4 5">
    <name type="scientific">Desulfosporosinus metallidurans</name>
    <dbReference type="NCBI Taxonomy" id="1888891"/>
    <lineage>
        <taxon>Bacteria</taxon>
        <taxon>Bacillati</taxon>
        <taxon>Bacillota</taxon>
        <taxon>Clostridia</taxon>
        <taxon>Eubacteriales</taxon>
        <taxon>Desulfitobacteriaceae</taxon>
        <taxon>Desulfosporosinus</taxon>
    </lineage>
</organism>
<dbReference type="EMBL" id="MLBF01000005">
    <property type="protein sequence ID" value="OLN32904.1"/>
    <property type="molecule type" value="Genomic_DNA"/>
</dbReference>
<dbReference type="InterPro" id="IPR011109">
    <property type="entry name" value="DNA_bind_recombinase_dom"/>
</dbReference>
<reference evidence="4 5" key="1">
    <citation type="submission" date="2016-09" db="EMBL/GenBank/DDBJ databases">
        <title>Complete genome of Desulfosporosinus sp. OL.</title>
        <authorList>
            <person name="Mardanov A."/>
            <person name="Beletsky A."/>
            <person name="Panova A."/>
            <person name="Karnachuk O."/>
            <person name="Ravin N."/>
        </authorList>
    </citation>
    <scope>NUCLEOTIDE SEQUENCE [LARGE SCALE GENOMIC DNA]</scope>
    <source>
        <strain evidence="4 5">OL</strain>
    </source>
</reference>
<dbReference type="OrthoDB" id="2048832at2"/>
<name>A0A1Q8QZX8_9FIRM</name>
<dbReference type="PANTHER" id="PTHR30461:SF23">
    <property type="entry name" value="DNA RECOMBINASE-RELATED"/>
    <property type="match status" value="1"/>
</dbReference>
<evidence type="ECO:0000259" key="2">
    <source>
        <dbReference type="PROSITE" id="PS51736"/>
    </source>
</evidence>
<dbReference type="Proteomes" id="UP000186102">
    <property type="component" value="Unassembled WGS sequence"/>
</dbReference>
<dbReference type="InterPro" id="IPR025827">
    <property type="entry name" value="Zn_ribbon_recom_dom"/>
</dbReference>
<dbReference type="Pfam" id="PF07508">
    <property type="entry name" value="Recombinase"/>
    <property type="match status" value="1"/>
</dbReference>
<dbReference type="SMART" id="SM00857">
    <property type="entry name" value="Resolvase"/>
    <property type="match status" value="1"/>
</dbReference>
<dbReference type="GO" id="GO:0003677">
    <property type="term" value="F:DNA binding"/>
    <property type="evidence" value="ECO:0007669"/>
    <property type="project" value="InterPro"/>
</dbReference>
<dbReference type="Pfam" id="PF13408">
    <property type="entry name" value="Zn_ribbon_recom"/>
    <property type="match status" value="1"/>
</dbReference>
<dbReference type="PANTHER" id="PTHR30461">
    <property type="entry name" value="DNA-INVERTASE FROM LAMBDOID PROPHAGE"/>
    <property type="match status" value="1"/>
</dbReference>
<evidence type="ECO:0000313" key="4">
    <source>
        <dbReference type="EMBL" id="OLN32904.1"/>
    </source>
</evidence>
<dbReference type="Pfam" id="PF00239">
    <property type="entry name" value="Resolvase"/>
    <property type="match status" value="1"/>
</dbReference>
<dbReference type="AlphaFoldDB" id="A0A1Q8QZX8"/>
<dbReference type="PROSITE" id="PS51737">
    <property type="entry name" value="RECOMBINASE_DNA_BIND"/>
    <property type="match status" value="1"/>
</dbReference>
<evidence type="ECO:0000313" key="5">
    <source>
        <dbReference type="Proteomes" id="UP000186102"/>
    </source>
</evidence>
<dbReference type="Gene3D" id="3.40.50.1390">
    <property type="entry name" value="Resolvase, N-terminal catalytic domain"/>
    <property type="match status" value="1"/>
</dbReference>
<keyword evidence="5" id="KW-1185">Reference proteome</keyword>
<comment type="caution">
    <text evidence="4">The sequence shown here is derived from an EMBL/GenBank/DDBJ whole genome shotgun (WGS) entry which is preliminary data.</text>
</comment>
<feature type="domain" description="Recombinase" evidence="3">
    <location>
        <begin position="179"/>
        <end position="305"/>
    </location>
</feature>
<keyword evidence="1" id="KW-0175">Coiled coil</keyword>